<accession>A0A7G1II13</accession>
<keyword evidence="2" id="KW-1185">Reference proteome</keyword>
<name>A0A7G1II13_MYCKA</name>
<evidence type="ECO:0000313" key="2">
    <source>
        <dbReference type="Proteomes" id="UP000516380"/>
    </source>
</evidence>
<protein>
    <submittedName>
        <fullName evidence="1">Uncharacterized protein</fullName>
    </submittedName>
</protein>
<gene>
    <name evidence="1" type="ORF">NIIDMKKI_34440</name>
</gene>
<evidence type="ECO:0000313" key="1">
    <source>
        <dbReference type="EMBL" id="BCI88238.1"/>
    </source>
</evidence>
<sequence length="118" mass="13375">MRSADSRGGKDLDRPRDRLGYQRSDYRTVLIAGAIAQPQCGESKLGWLQRLDGMGLFDGIPLGLRQRLRHDRHHFELLALQVRQQHRRQPVQCGNQIQAGRRVRGVAPGAVGEPCDRR</sequence>
<dbReference type="Proteomes" id="UP000516380">
    <property type="component" value="Chromosome"/>
</dbReference>
<dbReference type="EMBL" id="AP023343">
    <property type="protein sequence ID" value="BCI88238.1"/>
    <property type="molecule type" value="Genomic_DNA"/>
</dbReference>
<proteinExistence type="predicted"/>
<dbReference type="AlphaFoldDB" id="A0A7G1II13"/>
<reference evidence="1 2" key="1">
    <citation type="submission" date="2020-07" db="EMBL/GenBank/DDBJ databases">
        <title>Mycobacterium kansasii (former subtype) with zoonotic potential isolated from diseased indoor pet cat, Japan.</title>
        <authorList>
            <person name="Fukano H."/>
            <person name="Terazono T."/>
            <person name="Hoshino Y."/>
        </authorList>
    </citation>
    <scope>NUCLEOTIDE SEQUENCE [LARGE SCALE GENOMIC DNA]</scope>
    <source>
        <strain evidence="1 2">Kuro-I</strain>
    </source>
</reference>
<organism evidence="1 2">
    <name type="scientific">Mycobacterium kansasii</name>
    <dbReference type="NCBI Taxonomy" id="1768"/>
    <lineage>
        <taxon>Bacteria</taxon>
        <taxon>Bacillati</taxon>
        <taxon>Actinomycetota</taxon>
        <taxon>Actinomycetes</taxon>
        <taxon>Mycobacteriales</taxon>
        <taxon>Mycobacteriaceae</taxon>
        <taxon>Mycobacterium</taxon>
    </lineage>
</organism>